<dbReference type="GO" id="GO:0045505">
    <property type="term" value="F:dynein intermediate chain binding"/>
    <property type="evidence" value="ECO:0007669"/>
    <property type="project" value="InterPro"/>
</dbReference>
<dbReference type="Gene3D" id="3.40.50.300">
    <property type="entry name" value="P-loop containing nucleotide triphosphate hydrolases"/>
    <property type="match status" value="1"/>
</dbReference>
<accession>A0A8D8Q9X9</accession>
<dbReference type="PANTHER" id="PTHR10676">
    <property type="entry name" value="DYNEIN HEAVY CHAIN FAMILY PROTEIN"/>
    <property type="match status" value="1"/>
</dbReference>
<dbReference type="InterPro" id="IPR035699">
    <property type="entry name" value="AAA_6"/>
</dbReference>
<protein>
    <submittedName>
        <fullName evidence="2">Dynein heavy chain 10, axonemal</fullName>
    </submittedName>
</protein>
<organism evidence="2">
    <name type="scientific">Cacopsylla melanoneura</name>
    <dbReference type="NCBI Taxonomy" id="428564"/>
    <lineage>
        <taxon>Eukaryota</taxon>
        <taxon>Metazoa</taxon>
        <taxon>Ecdysozoa</taxon>
        <taxon>Arthropoda</taxon>
        <taxon>Hexapoda</taxon>
        <taxon>Insecta</taxon>
        <taxon>Pterygota</taxon>
        <taxon>Neoptera</taxon>
        <taxon>Paraneoptera</taxon>
        <taxon>Hemiptera</taxon>
        <taxon>Sternorrhyncha</taxon>
        <taxon>Psylloidea</taxon>
        <taxon>Psyllidae</taxon>
        <taxon>Psyllinae</taxon>
        <taxon>Cacopsylla</taxon>
    </lineage>
</organism>
<dbReference type="GO" id="GO:0008569">
    <property type="term" value="F:minus-end-directed microtubule motor activity"/>
    <property type="evidence" value="ECO:0007669"/>
    <property type="project" value="TreeGrafter"/>
</dbReference>
<sequence length="116" mass="12570">MGRPVSLTGPHGTGKSETVKGLAKAMGIMCLQISCTEDTSLTGLDKLLVGVIQSGVWALFDQFRTMDTSILSLLSTKLIDFRNKLLQQVPRSQIVVEGVNLPVLRMQSISVQTNPL</sequence>
<dbReference type="GO" id="GO:0051959">
    <property type="term" value="F:dynein light intermediate chain binding"/>
    <property type="evidence" value="ECO:0007669"/>
    <property type="project" value="InterPro"/>
</dbReference>
<dbReference type="Pfam" id="PF12774">
    <property type="entry name" value="AAA_6"/>
    <property type="match status" value="1"/>
</dbReference>
<dbReference type="AlphaFoldDB" id="A0A8D8Q9X9"/>
<dbReference type="InterPro" id="IPR026983">
    <property type="entry name" value="DHC"/>
</dbReference>
<reference evidence="2" key="1">
    <citation type="submission" date="2021-05" db="EMBL/GenBank/DDBJ databases">
        <authorList>
            <person name="Alioto T."/>
            <person name="Alioto T."/>
            <person name="Gomez Garrido J."/>
        </authorList>
    </citation>
    <scope>NUCLEOTIDE SEQUENCE</scope>
</reference>
<dbReference type="InterPro" id="IPR027417">
    <property type="entry name" value="P-loop_NTPase"/>
</dbReference>
<dbReference type="GO" id="GO:0097729">
    <property type="term" value="C:9+2 motile cilium"/>
    <property type="evidence" value="ECO:0007669"/>
    <property type="project" value="TreeGrafter"/>
</dbReference>
<evidence type="ECO:0000313" key="2">
    <source>
        <dbReference type="EMBL" id="CAG6627906.1"/>
    </source>
</evidence>
<dbReference type="EMBL" id="HBUF01066753">
    <property type="protein sequence ID" value="CAG6627906.1"/>
    <property type="molecule type" value="Transcribed_RNA"/>
</dbReference>
<proteinExistence type="predicted"/>
<dbReference type="GO" id="GO:0060294">
    <property type="term" value="P:cilium movement involved in cell motility"/>
    <property type="evidence" value="ECO:0007669"/>
    <property type="project" value="TreeGrafter"/>
</dbReference>
<evidence type="ECO:0000259" key="1">
    <source>
        <dbReference type="Pfam" id="PF12774"/>
    </source>
</evidence>
<dbReference type="GO" id="GO:0030286">
    <property type="term" value="C:dynein complex"/>
    <property type="evidence" value="ECO:0007669"/>
    <property type="project" value="InterPro"/>
</dbReference>
<dbReference type="SUPFAM" id="SSF52540">
    <property type="entry name" value="P-loop containing nucleoside triphosphate hydrolases"/>
    <property type="match status" value="1"/>
</dbReference>
<feature type="domain" description="Dynein heavy chain hydrolytic ATP-binding dynein motor region" evidence="1">
    <location>
        <begin position="6"/>
        <end position="115"/>
    </location>
</feature>
<name>A0A8D8Q9X9_9HEMI</name>
<dbReference type="GO" id="GO:0005524">
    <property type="term" value="F:ATP binding"/>
    <property type="evidence" value="ECO:0007669"/>
    <property type="project" value="InterPro"/>
</dbReference>